<dbReference type="Pfam" id="PF00561">
    <property type="entry name" value="Abhydrolase_1"/>
    <property type="match status" value="1"/>
</dbReference>
<dbReference type="InterPro" id="IPR029058">
    <property type="entry name" value="AB_hydrolase_fold"/>
</dbReference>
<dbReference type="PANTHER" id="PTHR46118:SF4">
    <property type="entry name" value="PROTEIN ABHD11"/>
    <property type="match status" value="1"/>
</dbReference>
<dbReference type="PANTHER" id="PTHR46118">
    <property type="entry name" value="PROTEIN ABHD11"/>
    <property type="match status" value="1"/>
</dbReference>
<accession>A0A9W4TSS9</accession>
<proteinExistence type="inferred from homology"/>
<dbReference type="InterPro" id="IPR000073">
    <property type="entry name" value="AB_hydrolase_1"/>
</dbReference>
<dbReference type="Gene3D" id="3.40.50.1820">
    <property type="entry name" value="alpha/beta hydrolase"/>
    <property type="match status" value="1"/>
</dbReference>
<keyword evidence="2" id="KW-0378">Hydrolase</keyword>
<dbReference type="GO" id="GO:0052689">
    <property type="term" value="F:carboxylic ester hydrolase activity"/>
    <property type="evidence" value="ECO:0007669"/>
    <property type="project" value="TreeGrafter"/>
</dbReference>
<dbReference type="SUPFAM" id="SSF53474">
    <property type="entry name" value="alpha/beta-Hydrolases"/>
    <property type="match status" value="1"/>
</dbReference>
<organism evidence="4 5">
    <name type="scientific">Candida verbasci</name>
    <dbReference type="NCBI Taxonomy" id="1227364"/>
    <lineage>
        <taxon>Eukaryota</taxon>
        <taxon>Fungi</taxon>
        <taxon>Dikarya</taxon>
        <taxon>Ascomycota</taxon>
        <taxon>Saccharomycotina</taxon>
        <taxon>Pichiomycetes</taxon>
        <taxon>Debaryomycetaceae</taxon>
        <taxon>Candida/Lodderomyces clade</taxon>
        <taxon>Candida</taxon>
    </lineage>
</organism>
<comment type="caution">
    <text evidence="4">The sequence shown here is derived from an EMBL/GenBank/DDBJ whole genome shotgun (WGS) entry which is preliminary data.</text>
</comment>
<dbReference type="AlphaFoldDB" id="A0A9W4TSS9"/>
<evidence type="ECO:0000256" key="2">
    <source>
        <dbReference type="ARBA" id="ARBA00022801"/>
    </source>
</evidence>
<reference evidence="4" key="1">
    <citation type="submission" date="2022-12" db="EMBL/GenBank/DDBJ databases">
        <authorList>
            <person name="Brejova B."/>
        </authorList>
    </citation>
    <scope>NUCLEOTIDE SEQUENCE</scope>
</reference>
<evidence type="ECO:0000313" key="5">
    <source>
        <dbReference type="Proteomes" id="UP001152885"/>
    </source>
</evidence>
<evidence type="ECO:0000256" key="1">
    <source>
        <dbReference type="ARBA" id="ARBA00008645"/>
    </source>
</evidence>
<dbReference type="EMBL" id="CANTUO010000002">
    <property type="protein sequence ID" value="CAI5757631.1"/>
    <property type="molecule type" value="Genomic_DNA"/>
</dbReference>
<evidence type="ECO:0000259" key="3">
    <source>
        <dbReference type="Pfam" id="PF00561"/>
    </source>
</evidence>
<keyword evidence="5" id="KW-1185">Reference proteome</keyword>
<name>A0A9W4TSS9_9ASCO</name>
<feature type="domain" description="AB hydrolase-1" evidence="3">
    <location>
        <begin position="51"/>
        <end position="304"/>
    </location>
</feature>
<comment type="similarity">
    <text evidence="1">Belongs to the AB hydrolase superfamily.</text>
</comment>
<sequence>MRSVIFFKRCFNKRPSFNIDSIQDLPFSENIELAYNFLQPKNARINLNKTPVLFLHGLFGSKLSFNSNGRELTRIIHNPVYTVDLRNHGDSPHVLPHNYITMAHDISKFINDQKWNKCILIGHSMGAKVAMLVSLLYSKLIEKLVVIDNTPHSQRLDDSYYNDLLAMCEIEHDSKEFKNGDMRIVDIDKVDDKLKDYEESSHVRSLLKSNLIRTKKDIERIPKNKQSTEAFKIPVMNFYKHNIIDSISSWPNLHVDKFNNPVLVMYGNQSKFVLPEYFKKFDEYFTNVKFQEFDTGHYISVDDPLRFVHSLARFIEPKVEESLQTHHKRHHIKVNK</sequence>
<gene>
    <name evidence="4" type="ORF">CANVERA_P2145</name>
</gene>
<protein>
    <recommendedName>
        <fullName evidence="3">AB hydrolase-1 domain-containing protein</fullName>
    </recommendedName>
</protein>
<dbReference type="GO" id="GO:0005739">
    <property type="term" value="C:mitochondrion"/>
    <property type="evidence" value="ECO:0007669"/>
    <property type="project" value="TreeGrafter"/>
</dbReference>
<dbReference type="Proteomes" id="UP001152885">
    <property type="component" value="Unassembled WGS sequence"/>
</dbReference>
<dbReference type="OrthoDB" id="8119704at2759"/>
<evidence type="ECO:0000313" key="4">
    <source>
        <dbReference type="EMBL" id="CAI5757631.1"/>
    </source>
</evidence>